<dbReference type="GO" id="GO:0007076">
    <property type="term" value="P:mitotic chromosome condensation"/>
    <property type="evidence" value="ECO:0007669"/>
    <property type="project" value="InterPro"/>
</dbReference>
<evidence type="ECO:0000256" key="8">
    <source>
        <dbReference type="ARBA" id="ARBA00022776"/>
    </source>
</evidence>
<evidence type="ECO:0000256" key="9">
    <source>
        <dbReference type="ARBA" id="ARBA00023067"/>
    </source>
</evidence>
<dbReference type="GO" id="GO:0000796">
    <property type="term" value="C:condensin complex"/>
    <property type="evidence" value="ECO:0007669"/>
    <property type="project" value="InterPro"/>
</dbReference>
<keyword evidence="14" id="KW-1185">Reference proteome</keyword>
<dbReference type="GO" id="GO:0003682">
    <property type="term" value="F:chromatin binding"/>
    <property type="evidence" value="ECO:0007669"/>
    <property type="project" value="TreeGrafter"/>
</dbReference>
<evidence type="ECO:0000256" key="7">
    <source>
        <dbReference type="ARBA" id="ARBA00022618"/>
    </source>
</evidence>
<feature type="region of interest" description="Disordered" evidence="12">
    <location>
        <begin position="476"/>
        <end position="501"/>
    </location>
</feature>
<dbReference type="Proteomes" id="UP001150569">
    <property type="component" value="Unassembled WGS sequence"/>
</dbReference>
<feature type="compositionally biased region" description="Basic and acidic residues" evidence="12">
    <location>
        <begin position="491"/>
        <end position="501"/>
    </location>
</feature>
<dbReference type="PANTHER" id="PTHR13108:SF9">
    <property type="entry name" value="CONDENSIN COMPLEX SUBUNIT 2"/>
    <property type="match status" value="1"/>
</dbReference>
<evidence type="ECO:0000256" key="11">
    <source>
        <dbReference type="PIRNR" id="PIRNR017126"/>
    </source>
</evidence>
<feature type="compositionally biased region" description="Acidic residues" evidence="12">
    <location>
        <begin position="196"/>
        <end position="207"/>
    </location>
</feature>
<keyword evidence="8 11" id="KW-0498">Mitosis</keyword>
<dbReference type="GO" id="GO:0005737">
    <property type="term" value="C:cytoplasm"/>
    <property type="evidence" value="ECO:0007669"/>
    <property type="project" value="UniProtKB-SubCell"/>
</dbReference>
<evidence type="ECO:0000256" key="12">
    <source>
        <dbReference type="SAM" id="MobiDB-lite"/>
    </source>
</evidence>
<evidence type="ECO:0000256" key="10">
    <source>
        <dbReference type="ARBA" id="ARBA00023306"/>
    </source>
</evidence>
<evidence type="ECO:0000256" key="6">
    <source>
        <dbReference type="ARBA" id="ARBA00022490"/>
    </source>
</evidence>
<protein>
    <recommendedName>
        <fullName evidence="4 11">Condensin complex subunit 2</fullName>
    </recommendedName>
</protein>
<organism evidence="13 14">
    <name type="scientific">Tieghemiomyces parasiticus</name>
    <dbReference type="NCBI Taxonomy" id="78921"/>
    <lineage>
        <taxon>Eukaryota</taxon>
        <taxon>Fungi</taxon>
        <taxon>Fungi incertae sedis</taxon>
        <taxon>Zoopagomycota</taxon>
        <taxon>Kickxellomycotina</taxon>
        <taxon>Dimargaritomycetes</taxon>
        <taxon>Dimargaritales</taxon>
        <taxon>Dimargaritaceae</taxon>
        <taxon>Tieghemiomyces</taxon>
    </lineage>
</organism>
<accession>A0A9W7ZXM3</accession>
<evidence type="ECO:0000256" key="2">
    <source>
        <dbReference type="ARBA" id="ARBA00004496"/>
    </source>
</evidence>
<dbReference type="PIRSF" id="PIRSF017126">
    <property type="entry name" value="Condensin_H"/>
    <property type="match status" value="1"/>
</dbReference>
<reference evidence="13" key="1">
    <citation type="submission" date="2022-07" db="EMBL/GenBank/DDBJ databases">
        <title>Phylogenomic reconstructions and comparative analyses of Kickxellomycotina fungi.</title>
        <authorList>
            <person name="Reynolds N.K."/>
            <person name="Stajich J.E."/>
            <person name="Barry K."/>
            <person name="Grigoriev I.V."/>
            <person name="Crous P."/>
            <person name="Smith M.E."/>
        </authorList>
    </citation>
    <scope>NUCLEOTIDE SEQUENCE</scope>
    <source>
        <strain evidence="13">RSA 861</strain>
    </source>
</reference>
<dbReference type="EMBL" id="JANBPT010000726">
    <property type="protein sequence ID" value="KAJ1913799.1"/>
    <property type="molecule type" value="Genomic_DNA"/>
</dbReference>
<dbReference type="OrthoDB" id="362021at2759"/>
<keyword evidence="10 11" id="KW-0131">Cell cycle</keyword>
<evidence type="ECO:0000313" key="14">
    <source>
        <dbReference type="Proteomes" id="UP001150569"/>
    </source>
</evidence>
<keyword evidence="6" id="KW-0963">Cytoplasm</keyword>
<comment type="caution">
    <text evidence="13">The sequence shown here is derived from an EMBL/GenBank/DDBJ whole genome shotgun (WGS) entry which is preliminary data.</text>
</comment>
<proteinExistence type="inferred from homology"/>
<keyword evidence="9 11" id="KW-0226">DNA condensation</keyword>
<feature type="region of interest" description="Disordered" evidence="12">
    <location>
        <begin position="175"/>
        <end position="233"/>
    </location>
</feature>
<dbReference type="AlphaFoldDB" id="A0A9W7ZXM3"/>
<feature type="compositionally biased region" description="Polar residues" evidence="12">
    <location>
        <begin position="55"/>
        <end position="69"/>
    </location>
</feature>
<dbReference type="GO" id="GO:0051301">
    <property type="term" value="P:cell division"/>
    <property type="evidence" value="ECO:0007669"/>
    <property type="project" value="UniProtKB-KW"/>
</dbReference>
<keyword evidence="5" id="KW-0158">Chromosome</keyword>
<feature type="region of interest" description="Disordered" evidence="12">
    <location>
        <begin position="29"/>
        <end position="69"/>
    </location>
</feature>
<sequence>MVSAFTGPFQTPKRSGFVDAEIPLKDAAHWNDDQAERRARRRSGVDNKKRRSMLLSPQSAAKSFQTPNRKSLTQPLQVVGAGAVHTSSPGSALKRLTPEELNQRYEEWMKIAADNKINVNNTWDVALIDYFHDMSLLRDGDSINFQKASCTLDGCVKIYASRVDSVATETGKLLNGLADNPHRRNRNGLDGTDSGADAEDDDDDDEDRGGVNGAAGANGRRTGAKHRRRANQGESTLAKDFAAISVKKFDLEFAVDPLFKKTSADFDEGGARGLLLNHLTLDASGKIIFDAGDAAVTIGDDDEPEGTTAEGGELPVFVPATIDYTHLQNAFFGDLSRAMACDICPSLKTFEFAKDDSLDIVRLKQALLDETQETHAEEETNPLADDGPAFEGPDDDDDDGGAGFAFGEEVMDAEGTMVPPYDGAPADDTTYAGHHATDIHAQPKLSLADLKDDQDLFSYFDTKLIKSWAGPDHWKLHPALRTKPPTTGEDGTTKDVKKPRTERTAYHTDFLTQPDLDEDQLFAAPSRAGSLILANGYLKTGTRGSRHLLPDDIQFTSKNMTTLFLKPRFRVRSWLPNSQGDLPFTMVHPVHAGGTEDLAAIAAAATETGPNGLHPPTDLLLDGDPGAHLHVDGDVDGGGNDVDDDLDDGMGGFGLEMDAGDELVPSTQMTQFIAEGDIEPTTLMPQLKVIKPLYVNYARTAKRVDVKKLKDNLWHKMTSMFSSRRQSAPAAVTLAELGDEDVVPKTNAAADGDDDDGDKVADETAATDEAFPLDPEAAPPAVHGEQRFTDVMDGLKTLYPEQSIRDISVPFCFICLLHLANEKNLRIEEDGTLADLLITQDEQLSIPTSY</sequence>
<gene>
    <name evidence="13" type="ORF">IWQ60_009072</name>
</gene>
<evidence type="ECO:0000256" key="3">
    <source>
        <dbReference type="ARBA" id="ARBA00009471"/>
    </source>
</evidence>
<feature type="compositionally biased region" description="Basic and acidic residues" evidence="12">
    <location>
        <begin position="29"/>
        <end position="47"/>
    </location>
</feature>
<keyword evidence="7 11" id="KW-0132">Cell division</keyword>
<name>A0A9W7ZXM3_9FUNG</name>
<comment type="subcellular location">
    <subcellularLocation>
        <location evidence="1">Chromosome</location>
    </subcellularLocation>
    <subcellularLocation>
        <location evidence="2">Cytoplasm</location>
    </subcellularLocation>
</comment>
<evidence type="ECO:0000256" key="5">
    <source>
        <dbReference type="ARBA" id="ARBA00022454"/>
    </source>
</evidence>
<comment type="similarity">
    <text evidence="3 11">Belongs to the CND2 (condensin subunit 2) family.</text>
</comment>
<comment type="function">
    <text evidence="11">Regulatory subunit of the condensin complex, a complex required for conversion of interphase chromatin into mitotic-like condense chromosomes.</text>
</comment>
<dbReference type="PANTHER" id="PTHR13108">
    <property type="entry name" value="CONDENSIN COMPLEX SUBUNIT 2"/>
    <property type="match status" value="1"/>
</dbReference>
<feature type="region of interest" description="Disordered" evidence="12">
    <location>
        <begin position="372"/>
        <end position="405"/>
    </location>
</feature>
<dbReference type="Pfam" id="PF05786">
    <property type="entry name" value="Cnd2"/>
    <property type="match status" value="1"/>
</dbReference>
<dbReference type="InterPro" id="IPR022816">
    <property type="entry name" value="Condensin_barren_su2"/>
</dbReference>
<evidence type="ECO:0000256" key="4">
    <source>
        <dbReference type="ARBA" id="ARBA00016065"/>
    </source>
</evidence>
<evidence type="ECO:0000313" key="13">
    <source>
        <dbReference type="EMBL" id="KAJ1913799.1"/>
    </source>
</evidence>
<evidence type="ECO:0000256" key="1">
    <source>
        <dbReference type="ARBA" id="ARBA00004286"/>
    </source>
</evidence>